<name>A0ABQ3T6B1_9ACTN</name>
<comment type="caution">
    <text evidence="5">The sequence shown here is derived from an EMBL/GenBank/DDBJ whole genome shotgun (WGS) entry which is preliminary data.</text>
</comment>
<keyword evidence="2" id="KW-0238">DNA-binding</keyword>
<dbReference type="InterPro" id="IPR013762">
    <property type="entry name" value="Integrase-like_cat_sf"/>
</dbReference>
<dbReference type="Proteomes" id="UP000608522">
    <property type="component" value="Unassembled WGS sequence"/>
</dbReference>
<feature type="domain" description="Tyr recombinase" evidence="4">
    <location>
        <begin position="103"/>
        <end position="293"/>
    </location>
</feature>
<evidence type="ECO:0000313" key="6">
    <source>
        <dbReference type="Proteomes" id="UP000608522"/>
    </source>
</evidence>
<proteinExistence type="inferred from homology"/>
<evidence type="ECO:0000313" key="5">
    <source>
        <dbReference type="EMBL" id="GHI75880.1"/>
    </source>
</evidence>
<sequence length="301" mass="34254">MNLSEYVELWREGQRHLAASSARHLDSLLAHHIIPVLGSRRMNSFDHKVVDDFIRTMETMGTGAATQSNAFDKLSTILLDAQRVGIYDFNPLDGVRSPQYTPMRASIPTPAQLREIREIGDEKFHLLCDLMSGCGMRNAEAVAVNVNNIVSDNTYRITEQVNQTTKAYGRLKHRKPGEYRDVPLPSRIKQAIECYVRKHGTIDGYLLRDPRDPSRPFQPYLLQNQWQRLKRDHPSIIPKGIVLYSFRHFFASQCLQLRIPITDVADWMGHKSLDVTFKIYRHLMPGSIASAASSLDLVLAA</sequence>
<evidence type="ECO:0000256" key="3">
    <source>
        <dbReference type="ARBA" id="ARBA00023172"/>
    </source>
</evidence>
<evidence type="ECO:0000256" key="1">
    <source>
        <dbReference type="ARBA" id="ARBA00008857"/>
    </source>
</evidence>
<dbReference type="Gene3D" id="1.10.150.130">
    <property type="match status" value="1"/>
</dbReference>
<evidence type="ECO:0000256" key="2">
    <source>
        <dbReference type="ARBA" id="ARBA00023125"/>
    </source>
</evidence>
<dbReference type="InterPro" id="IPR011010">
    <property type="entry name" value="DNA_brk_join_enz"/>
</dbReference>
<dbReference type="Gene3D" id="1.10.443.10">
    <property type="entry name" value="Intergrase catalytic core"/>
    <property type="match status" value="1"/>
</dbReference>
<dbReference type="InterPro" id="IPR002104">
    <property type="entry name" value="Integrase_catalytic"/>
</dbReference>
<dbReference type="InterPro" id="IPR050090">
    <property type="entry name" value="Tyrosine_recombinase_XerCD"/>
</dbReference>
<dbReference type="EMBL" id="BNED01000005">
    <property type="protein sequence ID" value="GHI75880.1"/>
    <property type="molecule type" value="Genomic_DNA"/>
</dbReference>
<comment type="similarity">
    <text evidence="1">Belongs to the 'phage' integrase family.</text>
</comment>
<dbReference type="Pfam" id="PF00589">
    <property type="entry name" value="Phage_integrase"/>
    <property type="match status" value="1"/>
</dbReference>
<accession>A0ABQ3T6B1</accession>
<dbReference type="SUPFAM" id="SSF56349">
    <property type="entry name" value="DNA breaking-rejoining enzymes"/>
    <property type="match status" value="1"/>
</dbReference>
<dbReference type="PANTHER" id="PTHR30349">
    <property type="entry name" value="PHAGE INTEGRASE-RELATED"/>
    <property type="match status" value="1"/>
</dbReference>
<reference evidence="6" key="1">
    <citation type="submission" date="2023-07" db="EMBL/GenBank/DDBJ databases">
        <title>Whole genome shotgun sequence of Streptomyces spororaveus NBRC 15456.</title>
        <authorList>
            <person name="Komaki H."/>
            <person name="Tamura T."/>
        </authorList>
    </citation>
    <scope>NUCLEOTIDE SEQUENCE [LARGE SCALE GENOMIC DNA]</scope>
    <source>
        <strain evidence="6">NBRC 15456</strain>
    </source>
</reference>
<gene>
    <name evidence="5" type="ORF">Sspor_14410</name>
</gene>
<keyword evidence="3" id="KW-0233">DNA recombination</keyword>
<protein>
    <submittedName>
        <fullName evidence="5">Integrase</fullName>
    </submittedName>
</protein>
<organism evidence="5 6">
    <name type="scientific">Streptomyces spororaveus</name>
    <dbReference type="NCBI Taxonomy" id="284039"/>
    <lineage>
        <taxon>Bacteria</taxon>
        <taxon>Bacillati</taxon>
        <taxon>Actinomycetota</taxon>
        <taxon>Actinomycetes</taxon>
        <taxon>Kitasatosporales</taxon>
        <taxon>Streptomycetaceae</taxon>
        <taxon>Streptomyces</taxon>
    </lineage>
</organism>
<dbReference type="InterPro" id="IPR010998">
    <property type="entry name" value="Integrase_recombinase_N"/>
</dbReference>
<dbReference type="PANTHER" id="PTHR30349:SF64">
    <property type="entry name" value="PROPHAGE INTEGRASE INTD-RELATED"/>
    <property type="match status" value="1"/>
</dbReference>
<evidence type="ECO:0000259" key="4">
    <source>
        <dbReference type="PROSITE" id="PS51898"/>
    </source>
</evidence>
<keyword evidence="6" id="KW-1185">Reference proteome</keyword>
<dbReference type="PROSITE" id="PS51898">
    <property type="entry name" value="TYR_RECOMBINASE"/>
    <property type="match status" value="1"/>
</dbReference>